<dbReference type="EMBL" id="JAEHOD010000001">
    <property type="protein sequence ID" value="KAG2454865.1"/>
    <property type="molecule type" value="Genomic_DNA"/>
</dbReference>
<name>A0A836BDP6_9CHLO</name>
<proteinExistence type="predicted"/>
<comment type="caution">
    <text evidence="2">The sequence shown here is derived from an EMBL/GenBank/DDBJ whole genome shotgun (WGS) entry which is preliminary data.</text>
</comment>
<feature type="compositionally biased region" description="Low complexity" evidence="1">
    <location>
        <begin position="14"/>
        <end position="31"/>
    </location>
</feature>
<evidence type="ECO:0000256" key="1">
    <source>
        <dbReference type="SAM" id="MobiDB-lite"/>
    </source>
</evidence>
<gene>
    <name evidence="2" type="ORF">HYH02_000696</name>
</gene>
<evidence type="ECO:0000313" key="3">
    <source>
        <dbReference type="Proteomes" id="UP000613740"/>
    </source>
</evidence>
<organism evidence="2 3">
    <name type="scientific">Chlamydomonas schloesseri</name>
    <dbReference type="NCBI Taxonomy" id="2026947"/>
    <lineage>
        <taxon>Eukaryota</taxon>
        <taxon>Viridiplantae</taxon>
        <taxon>Chlorophyta</taxon>
        <taxon>core chlorophytes</taxon>
        <taxon>Chlorophyceae</taxon>
        <taxon>CS clade</taxon>
        <taxon>Chlamydomonadales</taxon>
        <taxon>Chlamydomonadaceae</taxon>
        <taxon>Chlamydomonas</taxon>
    </lineage>
</organism>
<feature type="region of interest" description="Disordered" evidence="1">
    <location>
        <begin position="347"/>
        <end position="394"/>
    </location>
</feature>
<keyword evidence="3" id="KW-1185">Reference proteome</keyword>
<feature type="region of interest" description="Disordered" evidence="1">
    <location>
        <begin position="279"/>
        <end position="320"/>
    </location>
</feature>
<accession>A0A836BDP6</accession>
<sequence length="553" mass="54576">MQAASVTPSALHPTASATTSSGGAGQTAASSVDMATSRRQDVPRGSSGPAATRGEIPKPPAKRASDGGFSCGAEDLSFLPRRAASGGGGFPAAPAGAAASSYSAGGYSHNHGHPAYIPHSPASPSQPQHRNLFEAGALRLPRRTVRAVRSAGGACPSPAHLVPGSTCSSPRAMPPSRLGPAVTAAAVAAAAAHYRRQESCPPPLAPFLFPQPDADARSGLYTSGGADSGAMLPPGAFLPHAGRFLDLAPAAAYGAMHGPSRFLSEPPINASSYLTSGSFAMPPPHPARGDLGHRLPATAPPPPLSQMSPIDSSMGGGTGGGPCGDGGGGVCACYECLAQHRRLPLARVPPSSRPTSAGAYRHGPASSGGGAAASSSLGPAAPAPAAHHQRHHQRLRPAAGGLLGAGAAPLLGPCTCAQCTMMVKAATGPLPGPTSHAAAALAASPTPFLTVAAAASAPMSSPDTDMSSDGDAVTSAEDVQYQTAYSAAYAAAYRAAYRAVRTAYVNSGGSAVPQASALVAATAVAAEMGAARGISAYRGTSSDYVPGTPSQHC</sequence>
<evidence type="ECO:0000313" key="2">
    <source>
        <dbReference type="EMBL" id="KAG2454865.1"/>
    </source>
</evidence>
<feature type="compositionally biased region" description="Low complexity" evidence="1">
    <location>
        <begin position="372"/>
        <end position="386"/>
    </location>
</feature>
<dbReference type="AlphaFoldDB" id="A0A836BDP6"/>
<dbReference type="OrthoDB" id="10647573at2759"/>
<protein>
    <submittedName>
        <fullName evidence="2">Uncharacterized protein</fullName>
    </submittedName>
</protein>
<feature type="region of interest" description="Disordered" evidence="1">
    <location>
        <begin position="1"/>
        <end position="69"/>
    </location>
</feature>
<reference evidence="2" key="1">
    <citation type="journal article" date="2020" name="bioRxiv">
        <title>Comparative genomics of Chlamydomonas.</title>
        <authorList>
            <person name="Craig R.J."/>
            <person name="Hasan A.R."/>
            <person name="Ness R.W."/>
            <person name="Keightley P.D."/>
        </authorList>
    </citation>
    <scope>NUCLEOTIDE SEQUENCE</scope>
    <source>
        <strain evidence="2">CCAP 11/173</strain>
    </source>
</reference>
<dbReference type="Proteomes" id="UP000613740">
    <property type="component" value="Unassembled WGS sequence"/>
</dbReference>